<name>A0A8B9N1Y0_9AVES</name>
<accession>A0A8B9N1Y0</accession>
<reference evidence="2" key="2">
    <citation type="submission" date="2025-09" db="UniProtKB">
        <authorList>
            <consortium name="Ensembl"/>
        </authorList>
    </citation>
    <scope>IDENTIFICATION</scope>
</reference>
<dbReference type="AlphaFoldDB" id="A0A8B9N1Y0"/>
<dbReference type="Pfam" id="PF11979">
    <property type="entry name" value="SARA_C"/>
    <property type="match status" value="1"/>
</dbReference>
<protein>
    <recommendedName>
        <fullName evidence="1">Smad anchor for receptor activation-like C-terminal domain-containing protein</fullName>
    </recommendedName>
</protein>
<dbReference type="GO" id="GO:0007179">
    <property type="term" value="P:transforming growth factor beta receptor signaling pathway"/>
    <property type="evidence" value="ECO:0007669"/>
    <property type="project" value="TreeGrafter"/>
</dbReference>
<sequence>MMKAMNKSNEHVLAGGACFNEKADSHLVCVQNDDGNYQTQAISIHNQPRKVTGASFFVFSGALKSSSGYLAKSSIVEDGVMVQITAENMDSLRQALREMKDFTITCGKVDAEDPQEHVHIQWVEDDKNFSKGVVSPIDGKSMESITSVKIFHGSEYKANGKVIRWTEVTDHSRLTENVAKAFCLALCPHLKLLKEDGMTKLGLRVTLDSDQVGYQAGSNGQPLPSQYMNDLDSALVPVIHGGACQLSEGPVIMELIFYILENIS</sequence>
<dbReference type="Ensembl" id="ENSANIT00000018281.1">
    <property type="protein sequence ID" value="ENSANIP00000017681.1"/>
    <property type="gene ID" value="ENSANIG00000012005.1"/>
</dbReference>
<dbReference type="Proteomes" id="UP000694541">
    <property type="component" value="Unplaced"/>
</dbReference>
<feature type="domain" description="Smad anchor for receptor activation-like C-terminal" evidence="1">
    <location>
        <begin position="1"/>
        <end position="239"/>
    </location>
</feature>
<dbReference type="SMART" id="SM01421">
    <property type="entry name" value="DUF3480"/>
    <property type="match status" value="1"/>
</dbReference>
<dbReference type="Gene3D" id="3.30.500.40">
    <property type="match status" value="1"/>
</dbReference>
<dbReference type="FunFam" id="3.30.1360.220:FF:000001">
    <property type="entry name" value="Zinc finger, FYVE domain-containing 9a"/>
    <property type="match status" value="1"/>
</dbReference>
<keyword evidence="3" id="KW-1185">Reference proteome</keyword>
<dbReference type="Gene3D" id="3.30.1360.220">
    <property type="entry name" value="Domain of unknown function (DUF3480), N-terminal subdomain"/>
    <property type="match status" value="1"/>
</dbReference>
<reference evidence="2" key="1">
    <citation type="submission" date="2025-08" db="UniProtKB">
        <authorList>
            <consortium name="Ensembl"/>
        </authorList>
    </citation>
    <scope>IDENTIFICATION</scope>
</reference>
<proteinExistence type="predicted"/>
<dbReference type="GO" id="GO:0031901">
    <property type="term" value="C:early endosome membrane"/>
    <property type="evidence" value="ECO:0007669"/>
    <property type="project" value="TreeGrafter"/>
</dbReference>
<dbReference type="InterPro" id="IPR022557">
    <property type="entry name" value="SARA-like_C"/>
</dbReference>
<evidence type="ECO:0000313" key="2">
    <source>
        <dbReference type="Ensembl" id="ENSANIP00000017681.1"/>
    </source>
</evidence>
<dbReference type="GO" id="GO:0016197">
    <property type="term" value="P:endosomal transport"/>
    <property type="evidence" value="ECO:0007669"/>
    <property type="project" value="TreeGrafter"/>
</dbReference>
<organism evidence="2 3">
    <name type="scientific">Accipiter nisus</name>
    <name type="common">Eurasian sparrowhawk</name>
    <dbReference type="NCBI Taxonomy" id="211598"/>
    <lineage>
        <taxon>Eukaryota</taxon>
        <taxon>Metazoa</taxon>
        <taxon>Chordata</taxon>
        <taxon>Craniata</taxon>
        <taxon>Vertebrata</taxon>
        <taxon>Euteleostomi</taxon>
        <taxon>Archelosauria</taxon>
        <taxon>Archosauria</taxon>
        <taxon>Dinosauria</taxon>
        <taxon>Saurischia</taxon>
        <taxon>Theropoda</taxon>
        <taxon>Coelurosauria</taxon>
        <taxon>Aves</taxon>
        <taxon>Neognathae</taxon>
        <taxon>Neoaves</taxon>
        <taxon>Telluraves</taxon>
        <taxon>Accipitrimorphae</taxon>
        <taxon>Accipitriformes</taxon>
        <taxon>Accipitridae</taxon>
        <taxon>Accipitrinae</taxon>
        <taxon>Accipiter</taxon>
    </lineage>
</organism>
<dbReference type="FunFam" id="3.30.500.40:FF:000001">
    <property type="entry name" value="Zinc finger, FYVE domain-containing 9a"/>
    <property type="match status" value="1"/>
</dbReference>
<dbReference type="PANTHER" id="PTHR46319">
    <property type="entry name" value="ZINC FINGER FYVE DOMAIN-CONTAINING PROTEIN"/>
    <property type="match status" value="1"/>
</dbReference>
<evidence type="ECO:0000313" key="3">
    <source>
        <dbReference type="Proteomes" id="UP000694541"/>
    </source>
</evidence>
<evidence type="ECO:0000259" key="1">
    <source>
        <dbReference type="SMART" id="SM01421"/>
    </source>
</evidence>
<dbReference type="PANTHER" id="PTHR46319:SF2">
    <property type="entry name" value="ZINC FINGER FYVE DOMAIN-CONTAINING PROTEIN 9"/>
    <property type="match status" value="1"/>
</dbReference>